<comment type="caution">
    <text evidence="1">The sequence shown here is derived from an EMBL/GenBank/DDBJ whole genome shotgun (WGS) entry which is preliminary data.</text>
</comment>
<organism evidence="1 2">
    <name type="scientific">Mycobacterium pinniadriaticum</name>
    <dbReference type="NCBI Taxonomy" id="2994102"/>
    <lineage>
        <taxon>Bacteria</taxon>
        <taxon>Bacillati</taxon>
        <taxon>Actinomycetota</taxon>
        <taxon>Actinomycetes</taxon>
        <taxon>Mycobacteriales</taxon>
        <taxon>Mycobacteriaceae</taxon>
        <taxon>Mycobacterium</taxon>
    </lineage>
</organism>
<reference evidence="1 2" key="1">
    <citation type="submission" date="2022-11" db="EMBL/GenBank/DDBJ databases">
        <title>Mycobacterium sp. nov.</title>
        <authorList>
            <person name="Papic B."/>
            <person name="Spicic S."/>
            <person name="Duvnjak S."/>
        </authorList>
    </citation>
    <scope>NUCLEOTIDE SEQUENCE [LARGE SCALE GENOMIC DNA]</scope>
    <source>
        <strain evidence="1 2">CVI_P4</strain>
    </source>
</reference>
<keyword evidence="2" id="KW-1185">Reference proteome</keyword>
<name>A0ABT3SHU0_9MYCO</name>
<proteinExistence type="predicted"/>
<evidence type="ECO:0000313" key="1">
    <source>
        <dbReference type="EMBL" id="MCX2939092.1"/>
    </source>
</evidence>
<accession>A0ABT3SHU0</accession>
<dbReference type="Proteomes" id="UP001300745">
    <property type="component" value="Unassembled WGS sequence"/>
</dbReference>
<dbReference type="EMBL" id="JAPJDO010000020">
    <property type="protein sequence ID" value="MCX2939092.1"/>
    <property type="molecule type" value="Genomic_DNA"/>
</dbReference>
<evidence type="ECO:0000313" key="2">
    <source>
        <dbReference type="Proteomes" id="UP001300745"/>
    </source>
</evidence>
<protein>
    <submittedName>
        <fullName evidence="1">Uncharacterized protein</fullName>
    </submittedName>
</protein>
<dbReference type="RefSeq" id="WP_265998871.1">
    <property type="nucleotide sequence ID" value="NZ_JAPJDN010000020.1"/>
</dbReference>
<sequence>MSVKSLVAAPPSGRRRPLLIDDVDYSTAVIRQGAPVPWTDTTLATGHFGQVRGLLDPDALWIDVQRLQAAHCAARPELVEAMRARTRTGYPLRTMLGDEATLTATLELLTTLGNTARRELVLHVPSPACWLAWAHEVPGNPLDGVDADRADSASMYIAEWLGRLGTLPVALVLLDGRGALGPEPEQLDSYTAIANVVGHFDWSLALWGRSGIDTAPGGPRIGVVPDEYWTVGADVPDAEVLATTIPSSASPERVLDQLAGLR</sequence>
<gene>
    <name evidence="1" type="ORF">ORI27_20555</name>
</gene>